<dbReference type="InterPro" id="IPR029058">
    <property type="entry name" value="AB_hydrolase_fold"/>
</dbReference>
<dbReference type="PANTHER" id="PTHR48098:SF6">
    <property type="entry name" value="FERRI-BACILLIBACTIN ESTERASE BESA"/>
    <property type="match status" value="1"/>
</dbReference>
<gene>
    <name evidence="2" type="ORF">ACFQ5N_11855</name>
</gene>
<keyword evidence="2" id="KW-0378">Hydrolase</keyword>
<dbReference type="GO" id="GO:0016787">
    <property type="term" value="F:hydrolase activity"/>
    <property type="evidence" value="ECO:0007669"/>
    <property type="project" value="UniProtKB-KW"/>
</dbReference>
<name>A0ABW3WQ67_9FLAO</name>
<dbReference type="EMBL" id="JBHTMV010000006">
    <property type="protein sequence ID" value="MFD1294530.1"/>
    <property type="molecule type" value="Genomic_DNA"/>
</dbReference>
<keyword evidence="3" id="KW-1185">Reference proteome</keyword>
<sequence>MKIFNRLVIVLFLGFASFSCTQFTGKKAKPFSNINFVDYAGNLDSGIIKRIDSFPSKYVRPRTVDIWLPNNYSEKQKYAVLYMHDGQMLFDSTTTWNKQEWKVDEIVGSLIDSNKIKNTIVVAIWNHADIRHTDYYPQKPFDLLPQNFKDSILSTATKQFGTEFKGLQSNNYLKFIVEEVKPVIDAQFSVETNLENTVIAGSSMGGLISMYALCEYPEVFGSAACLSTHWIGFMPQENSPVPDSFFTYLAQNLPSPTNHKIYFDYGTETLDQYYLPYQYRVDEILKKKGYTEVNSKNLKFEGHNHSEISWSERFQIPIEFLLKK</sequence>
<evidence type="ECO:0000256" key="1">
    <source>
        <dbReference type="SAM" id="SignalP"/>
    </source>
</evidence>
<dbReference type="PROSITE" id="PS51257">
    <property type="entry name" value="PROKAR_LIPOPROTEIN"/>
    <property type="match status" value="1"/>
</dbReference>
<organism evidence="2 3">
    <name type="scientific">Lutibacter holmesii</name>
    <dbReference type="NCBI Taxonomy" id="1137985"/>
    <lineage>
        <taxon>Bacteria</taxon>
        <taxon>Pseudomonadati</taxon>
        <taxon>Bacteroidota</taxon>
        <taxon>Flavobacteriia</taxon>
        <taxon>Flavobacteriales</taxon>
        <taxon>Flavobacteriaceae</taxon>
        <taxon>Lutibacter</taxon>
    </lineage>
</organism>
<keyword evidence="1" id="KW-0732">Signal</keyword>
<accession>A0ABW3WQ67</accession>
<dbReference type="PANTHER" id="PTHR48098">
    <property type="entry name" value="ENTEROCHELIN ESTERASE-RELATED"/>
    <property type="match status" value="1"/>
</dbReference>
<dbReference type="RefSeq" id="WP_386809778.1">
    <property type="nucleotide sequence ID" value="NZ_JBHTMV010000006.1"/>
</dbReference>
<dbReference type="SUPFAM" id="SSF53474">
    <property type="entry name" value="alpha/beta-Hydrolases"/>
    <property type="match status" value="1"/>
</dbReference>
<reference evidence="3" key="1">
    <citation type="journal article" date="2019" name="Int. J. Syst. Evol. Microbiol.">
        <title>The Global Catalogue of Microorganisms (GCM) 10K type strain sequencing project: providing services to taxonomists for standard genome sequencing and annotation.</title>
        <authorList>
            <consortium name="The Broad Institute Genomics Platform"/>
            <consortium name="The Broad Institute Genome Sequencing Center for Infectious Disease"/>
            <person name="Wu L."/>
            <person name="Ma J."/>
        </authorList>
    </citation>
    <scope>NUCLEOTIDE SEQUENCE [LARGE SCALE GENOMIC DNA]</scope>
    <source>
        <strain evidence="3">CCUG 62221</strain>
    </source>
</reference>
<evidence type="ECO:0000313" key="2">
    <source>
        <dbReference type="EMBL" id="MFD1294530.1"/>
    </source>
</evidence>
<dbReference type="Pfam" id="PF00756">
    <property type="entry name" value="Esterase"/>
    <property type="match status" value="1"/>
</dbReference>
<comment type="caution">
    <text evidence="2">The sequence shown here is derived from an EMBL/GenBank/DDBJ whole genome shotgun (WGS) entry which is preliminary data.</text>
</comment>
<feature type="chain" id="PRO_5046361508" evidence="1">
    <location>
        <begin position="23"/>
        <end position="324"/>
    </location>
</feature>
<proteinExistence type="predicted"/>
<dbReference type="Gene3D" id="3.40.50.1820">
    <property type="entry name" value="alpha/beta hydrolase"/>
    <property type="match status" value="1"/>
</dbReference>
<feature type="signal peptide" evidence="1">
    <location>
        <begin position="1"/>
        <end position="22"/>
    </location>
</feature>
<dbReference type="Proteomes" id="UP001597241">
    <property type="component" value="Unassembled WGS sequence"/>
</dbReference>
<protein>
    <submittedName>
        <fullName evidence="2">Alpha/beta hydrolase</fullName>
    </submittedName>
</protein>
<dbReference type="InterPro" id="IPR050583">
    <property type="entry name" value="Mycobacterial_A85_antigen"/>
</dbReference>
<dbReference type="InterPro" id="IPR000801">
    <property type="entry name" value="Esterase-like"/>
</dbReference>
<evidence type="ECO:0000313" key="3">
    <source>
        <dbReference type="Proteomes" id="UP001597241"/>
    </source>
</evidence>